<dbReference type="PANTHER" id="PTHR31361:SF15">
    <property type="entry name" value="GH16 DOMAIN-CONTAINING PROTEIN"/>
    <property type="match status" value="1"/>
</dbReference>
<keyword evidence="3" id="KW-0325">Glycoprotein</keyword>
<feature type="transmembrane region" description="Helical" evidence="5">
    <location>
        <begin position="41"/>
        <end position="64"/>
    </location>
</feature>
<dbReference type="STRING" id="765440.A0A0C3B701"/>
<comment type="subcellular location">
    <subcellularLocation>
        <location evidence="1">Membrane</location>
    </subcellularLocation>
</comment>
<protein>
    <submittedName>
        <fullName evidence="6">Glycoside hydrolase family 16 protein</fullName>
    </submittedName>
</protein>
<dbReference type="EMBL" id="KN832996">
    <property type="protein sequence ID" value="KIM82038.1"/>
    <property type="molecule type" value="Genomic_DNA"/>
</dbReference>
<evidence type="ECO:0000256" key="5">
    <source>
        <dbReference type="SAM" id="Phobius"/>
    </source>
</evidence>
<dbReference type="PANTHER" id="PTHR31361">
    <property type="entry name" value="BETA-GLUCAN SYNTHESIS-ASSOCIATED PROTEIN KRE6-RELATED"/>
    <property type="match status" value="1"/>
</dbReference>
<sequence>LVLYAYDPAINDQDPPDEEDMLHDPDGKGKQNSMFLPWRGFLNVGVLLMLILCLLCLFIFYPVLTFIRNNARNLAINGNIRINTTGQAPQLFRMPELIDTLTPDSAKTCTGFDGNTYDLFSSDEFETDNGTFYPGDDPYCEAVDLWYGATANEEWYDLGQITTKGGYLNIVLENVENHGLQY</sequence>
<name>A0A0C3B701_PILCF</name>
<organism evidence="6 7">
    <name type="scientific">Piloderma croceum (strain F 1598)</name>
    <dbReference type="NCBI Taxonomy" id="765440"/>
    <lineage>
        <taxon>Eukaryota</taxon>
        <taxon>Fungi</taxon>
        <taxon>Dikarya</taxon>
        <taxon>Basidiomycota</taxon>
        <taxon>Agaricomycotina</taxon>
        <taxon>Agaricomycetes</taxon>
        <taxon>Agaricomycetidae</taxon>
        <taxon>Atheliales</taxon>
        <taxon>Atheliaceae</taxon>
        <taxon>Piloderma</taxon>
    </lineage>
</organism>
<reference evidence="7" key="2">
    <citation type="submission" date="2015-01" db="EMBL/GenBank/DDBJ databases">
        <title>Evolutionary Origins and Diversification of the Mycorrhizal Mutualists.</title>
        <authorList>
            <consortium name="DOE Joint Genome Institute"/>
            <consortium name="Mycorrhizal Genomics Consortium"/>
            <person name="Kohler A."/>
            <person name="Kuo A."/>
            <person name="Nagy L.G."/>
            <person name="Floudas D."/>
            <person name="Copeland A."/>
            <person name="Barry K.W."/>
            <person name="Cichocki N."/>
            <person name="Veneault-Fourrey C."/>
            <person name="LaButti K."/>
            <person name="Lindquist E.A."/>
            <person name="Lipzen A."/>
            <person name="Lundell T."/>
            <person name="Morin E."/>
            <person name="Murat C."/>
            <person name="Riley R."/>
            <person name="Ohm R."/>
            <person name="Sun H."/>
            <person name="Tunlid A."/>
            <person name="Henrissat B."/>
            <person name="Grigoriev I.V."/>
            <person name="Hibbett D.S."/>
            <person name="Martin F."/>
        </authorList>
    </citation>
    <scope>NUCLEOTIDE SEQUENCE [LARGE SCALE GENOMIC DNA]</scope>
    <source>
        <strain evidence="7">F 1598</strain>
    </source>
</reference>
<evidence type="ECO:0000256" key="1">
    <source>
        <dbReference type="ARBA" id="ARBA00004370"/>
    </source>
</evidence>
<dbReference type="GO" id="GO:0005789">
    <property type="term" value="C:endoplasmic reticulum membrane"/>
    <property type="evidence" value="ECO:0007669"/>
    <property type="project" value="TreeGrafter"/>
</dbReference>
<dbReference type="GO" id="GO:0031505">
    <property type="term" value="P:fungal-type cell wall organization"/>
    <property type="evidence" value="ECO:0007669"/>
    <property type="project" value="TreeGrafter"/>
</dbReference>
<reference evidence="6 7" key="1">
    <citation type="submission" date="2014-04" db="EMBL/GenBank/DDBJ databases">
        <authorList>
            <consortium name="DOE Joint Genome Institute"/>
            <person name="Kuo A."/>
            <person name="Tarkka M."/>
            <person name="Buscot F."/>
            <person name="Kohler A."/>
            <person name="Nagy L.G."/>
            <person name="Floudas D."/>
            <person name="Copeland A."/>
            <person name="Barry K.W."/>
            <person name="Cichocki N."/>
            <person name="Veneault-Fourrey C."/>
            <person name="LaButti K."/>
            <person name="Lindquist E.A."/>
            <person name="Lipzen A."/>
            <person name="Lundell T."/>
            <person name="Morin E."/>
            <person name="Murat C."/>
            <person name="Sun H."/>
            <person name="Tunlid A."/>
            <person name="Henrissat B."/>
            <person name="Grigoriev I.V."/>
            <person name="Hibbett D.S."/>
            <person name="Martin F."/>
            <person name="Nordberg H.P."/>
            <person name="Cantor M.N."/>
            <person name="Hua S.X."/>
        </authorList>
    </citation>
    <scope>NUCLEOTIDE SEQUENCE [LARGE SCALE GENOMIC DNA]</scope>
    <source>
        <strain evidence="6 7">F 1598</strain>
    </source>
</reference>
<keyword evidence="7" id="KW-1185">Reference proteome</keyword>
<dbReference type="InParanoid" id="A0A0C3B701"/>
<keyword evidence="2 5" id="KW-0472">Membrane</keyword>
<dbReference type="HOGENOM" id="CLU_115224_0_0_1"/>
<evidence type="ECO:0000256" key="2">
    <source>
        <dbReference type="ARBA" id="ARBA00023136"/>
    </source>
</evidence>
<evidence type="ECO:0000256" key="4">
    <source>
        <dbReference type="ARBA" id="ARBA00023316"/>
    </source>
</evidence>
<keyword evidence="5" id="KW-1133">Transmembrane helix</keyword>
<keyword evidence="5" id="KW-0812">Transmembrane</keyword>
<accession>A0A0C3B701</accession>
<gene>
    <name evidence="6" type="ORF">PILCRDRAFT_71315</name>
</gene>
<keyword evidence="4" id="KW-0961">Cell wall biogenesis/degradation</keyword>
<dbReference type="GO" id="GO:0015926">
    <property type="term" value="F:glucosidase activity"/>
    <property type="evidence" value="ECO:0007669"/>
    <property type="project" value="TreeGrafter"/>
</dbReference>
<dbReference type="GO" id="GO:0006078">
    <property type="term" value="P:(1-&gt;6)-beta-D-glucan biosynthetic process"/>
    <property type="evidence" value="ECO:0007669"/>
    <property type="project" value="TreeGrafter"/>
</dbReference>
<dbReference type="GO" id="GO:0005886">
    <property type="term" value="C:plasma membrane"/>
    <property type="evidence" value="ECO:0007669"/>
    <property type="project" value="TreeGrafter"/>
</dbReference>
<dbReference type="Proteomes" id="UP000054166">
    <property type="component" value="Unassembled WGS sequence"/>
</dbReference>
<proteinExistence type="predicted"/>
<dbReference type="InterPro" id="IPR005629">
    <property type="entry name" value="Skn1/Kre6/Sbg1"/>
</dbReference>
<keyword evidence="6" id="KW-0378">Hydrolase</keyword>
<feature type="non-terminal residue" evidence="6">
    <location>
        <position position="1"/>
    </location>
</feature>
<evidence type="ECO:0000313" key="6">
    <source>
        <dbReference type="EMBL" id="KIM82038.1"/>
    </source>
</evidence>
<evidence type="ECO:0000313" key="7">
    <source>
        <dbReference type="Proteomes" id="UP000054166"/>
    </source>
</evidence>
<dbReference type="OrthoDB" id="412647at2759"/>
<dbReference type="AlphaFoldDB" id="A0A0C3B701"/>
<dbReference type="Pfam" id="PF03935">
    <property type="entry name" value="SKN1_KRE6_Sbg1"/>
    <property type="match status" value="1"/>
</dbReference>
<evidence type="ECO:0000256" key="3">
    <source>
        <dbReference type="ARBA" id="ARBA00023180"/>
    </source>
</evidence>